<keyword evidence="7" id="KW-0378">Hydrolase</keyword>
<evidence type="ECO:0000256" key="3">
    <source>
        <dbReference type="SAM" id="SignalP"/>
    </source>
</evidence>
<keyword evidence="1" id="KW-0862">Zinc</keyword>
<comment type="caution">
    <text evidence="5">The sequence shown here is derived from an EMBL/GenBank/DDBJ whole genome shotgun (WGS) entry which is preliminary data.</text>
</comment>
<keyword evidence="2" id="KW-1133">Transmembrane helix</keyword>
<evidence type="ECO:0000259" key="4">
    <source>
        <dbReference type="PROSITE" id="PS50103"/>
    </source>
</evidence>
<keyword evidence="8" id="KW-1185">Reference proteome</keyword>
<keyword evidence="7" id="KW-0031">Aminopeptidase</keyword>
<name>A0A9P1GRY4_9DINO</name>
<dbReference type="AlphaFoldDB" id="A0A9P1GRY4"/>
<dbReference type="Proteomes" id="UP001152797">
    <property type="component" value="Unassembled WGS sequence"/>
</dbReference>
<protein>
    <submittedName>
        <fullName evidence="7">Methionine aminopeptidase</fullName>
    </submittedName>
</protein>
<dbReference type="EMBL" id="CAMXCT020006769">
    <property type="protein sequence ID" value="CAL1173132.1"/>
    <property type="molecule type" value="Genomic_DNA"/>
</dbReference>
<keyword evidence="7" id="KW-0645">Protease</keyword>
<keyword evidence="1" id="KW-0479">Metal-binding</keyword>
<keyword evidence="3" id="KW-0732">Signal</keyword>
<evidence type="ECO:0000256" key="2">
    <source>
        <dbReference type="SAM" id="Phobius"/>
    </source>
</evidence>
<keyword evidence="2" id="KW-0812">Transmembrane</keyword>
<feature type="signal peptide" evidence="3">
    <location>
        <begin position="1"/>
        <end position="25"/>
    </location>
</feature>
<evidence type="ECO:0000313" key="8">
    <source>
        <dbReference type="Proteomes" id="UP001152797"/>
    </source>
</evidence>
<dbReference type="OrthoDB" id="406960at2759"/>
<evidence type="ECO:0000256" key="1">
    <source>
        <dbReference type="PROSITE-ProRule" id="PRU00723"/>
    </source>
</evidence>
<keyword evidence="2" id="KW-0472">Membrane</keyword>
<dbReference type="GO" id="GO:0004177">
    <property type="term" value="F:aminopeptidase activity"/>
    <property type="evidence" value="ECO:0007669"/>
    <property type="project" value="UniProtKB-KW"/>
</dbReference>
<dbReference type="PROSITE" id="PS50103">
    <property type="entry name" value="ZF_C3H1"/>
    <property type="match status" value="1"/>
</dbReference>
<dbReference type="InterPro" id="IPR000571">
    <property type="entry name" value="Znf_CCCH"/>
</dbReference>
<dbReference type="EMBL" id="CAMXCT030006769">
    <property type="protein sequence ID" value="CAL4807069.1"/>
    <property type="molecule type" value="Genomic_DNA"/>
</dbReference>
<feature type="domain" description="C3H1-type" evidence="4">
    <location>
        <begin position="672"/>
        <end position="700"/>
    </location>
</feature>
<reference evidence="6" key="2">
    <citation type="submission" date="2024-04" db="EMBL/GenBank/DDBJ databases">
        <authorList>
            <person name="Chen Y."/>
            <person name="Shah S."/>
            <person name="Dougan E. K."/>
            <person name="Thang M."/>
            <person name="Chan C."/>
        </authorList>
    </citation>
    <scope>NUCLEOTIDE SEQUENCE [LARGE SCALE GENOMIC DNA]</scope>
</reference>
<gene>
    <name evidence="5" type="ORF">C1SCF055_LOCUS44235</name>
</gene>
<feature type="chain" id="PRO_5043273070" evidence="3">
    <location>
        <begin position="26"/>
        <end position="714"/>
    </location>
</feature>
<feature type="zinc finger region" description="C3H1-type" evidence="1">
    <location>
        <begin position="672"/>
        <end position="700"/>
    </location>
</feature>
<dbReference type="GO" id="GO:0008270">
    <property type="term" value="F:zinc ion binding"/>
    <property type="evidence" value="ECO:0007669"/>
    <property type="project" value="UniProtKB-KW"/>
</dbReference>
<organism evidence="5">
    <name type="scientific">Cladocopium goreaui</name>
    <dbReference type="NCBI Taxonomy" id="2562237"/>
    <lineage>
        <taxon>Eukaryota</taxon>
        <taxon>Sar</taxon>
        <taxon>Alveolata</taxon>
        <taxon>Dinophyceae</taxon>
        <taxon>Suessiales</taxon>
        <taxon>Symbiodiniaceae</taxon>
        <taxon>Cladocopium</taxon>
    </lineage>
</organism>
<evidence type="ECO:0000313" key="6">
    <source>
        <dbReference type="EMBL" id="CAL1173132.1"/>
    </source>
</evidence>
<proteinExistence type="predicted"/>
<keyword evidence="1" id="KW-0863">Zinc-finger</keyword>
<accession>A0A9P1GRY4</accession>
<feature type="transmembrane region" description="Helical" evidence="2">
    <location>
        <begin position="364"/>
        <end position="387"/>
    </location>
</feature>
<dbReference type="EMBL" id="CAMXCT010006769">
    <property type="protein sequence ID" value="CAI4019757.1"/>
    <property type="molecule type" value="Genomic_DNA"/>
</dbReference>
<evidence type="ECO:0000313" key="7">
    <source>
        <dbReference type="EMBL" id="CAL4807069.1"/>
    </source>
</evidence>
<reference evidence="5" key="1">
    <citation type="submission" date="2022-10" db="EMBL/GenBank/DDBJ databases">
        <authorList>
            <person name="Chen Y."/>
            <person name="Dougan E. K."/>
            <person name="Chan C."/>
            <person name="Rhodes N."/>
            <person name="Thang M."/>
        </authorList>
    </citation>
    <scope>NUCLEOTIDE SEQUENCE</scope>
</reference>
<evidence type="ECO:0000313" key="5">
    <source>
        <dbReference type="EMBL" id="CAI4019757.1"/>
    </source>
</evidence>
<sequence>MPLVRRHVGCLLIGILQILLLLSHSQRFNCETATCAKHDVWTNVSFPNSTEVCEQLQINALSDFLDEFPRQCREFAAAGLGPWSDCRRRYCQSLADLAGNLSHMGQNLHYGDDECRPLVNFNQTLCETSYRDAEAFCECLCPTMGRLQIPTVGGCERKILEFLFLGRRGYELSLKYQLSGYCAGFICEHFTILGDPNPAYPVAGIPPTCKKLDLPWRLYNCNELFSRKPYDPLPWETPFPEDSVLECTDGSRHQVDIREVDKWAVCGDHKFRWRCPQDYPFMCRDPYGCLGDHCCRETLGECPAGERISSIMLSLELPEWVGFLPPELVALMVTTTTMDPEQAFLLNLRTTSAGPSFAQQIGDYAWAGSAVLVVIGLTMSCLACYYMGMINAGYMRKVVIGPARLLNAYHADPVTFFASGNLPRNKKREAPLPPMRPAHEIEEERRDNDAISSLADAWDLATLKGMRHLVSKVDDPDPIQARLLKDAIRIATSRGLQARVDLVEDLVQKGEKWLSTLEAEKDLLRAVEDARPDLRWAAQVRLTNPPVLGKPWHATTQSRAAETEVRKAGWRHIEDLRAAVQAAKSQDISESHMKQAEELLTALVARTHELPADRCVLDPDGEGVKLLPKGQHRAVWPITGDSYTFNEGSKVGGEMGMDTSVPKDILGDAATDDARPVCAEWAKSSTCKAGRDCPWRHCKPQAGDSIRECILFDM</sequence>